<accession>A0A9N9MFT7</accession>
<organism evidence="3 4">
    <name type="scientific">Ceutorhynchus assimilis</name>
    <name type="common">cabbage seed weevil</name>
    <dbReference type="NCBI Taxonomy" id="467358"/>
    <lineage>
        <taxon>Eukaryota</taxon>
        <taxon>Metazoa</taxon>
        <taxon>Ecdysozoa</taxon>
        <taxon>Arthropoda</taxon>
        <taxon>Hexapoda</taxon>
        <taxon>Insecta</taxon>
        <taxon>Pterygota</taxon>
        <taxon>Neoptera</taxon>
        <taxon>Endopterygota</taxon>
        <taxon>Coleoptera</taxon>
        <taxon>Polyphaga</taxon>
        <taxon>Cucujiformia</taxon>
        <taxon>Curculionidae</taxon>
        <taxon>Ceutorhynchinae</taxon>
        <taxon>Ceutorhynchus</taxon>
    </lineage>
</organism>
<dbReference type="PANTHER" id="PTHR15117">
    <property type="entry name" value="ATAXIN 7 RELATED"/>
    <property type="match status" value="1"/>
</dbReference>
<feature type="compositionally biased region" description="Low complexity" evidence="1">
    <location>
        <begin position="385"/>
        <end position="394"/>
    </location>
</feature>
<feature type="compositionally biased region" description="Low complexity" evidence="1">
    <location>
        <begin position="284"/>
        <end position="320"/>
    </location>
</feature>
<feature type="region of interest" description="Disordered" evidence="1">
    <location>
        <begin position="247"/>
        <end position="431"/>
    </location>
</feature>
<feature type="compositionally biased region" description="Basic residues" evidence="1">
    <location>
        <begin position="347"/>
        <end position="358"/>
    </location>
</feature>
<feature type="domain" description="SCA7" evidence="2">
    <location>
        <begin position="422"/>
        <end position="488"/>
    </location>
</feature>
<dbReference type="InterPro" id="IPR052237">
    <property type="entry name" value="Ataxin-7-like_regulator"/>
</dbReference>
<dbReference type="EMBL" id="OU892277">
    <property type="protein sequence ID" value="CAG9759386.1"/>
    <property type="molecule type" value="Genomic_DNA"/>
</dbReference>
<dbReference type="PROSITE" id="PS51505">
    <property type="entry name" value="SCA7"/>
    <property type="match status" value="1"/>
</dbReference>
<name>A0A9N9MFT7_9CUCU</name>
<keyword evidence="4" id="KW-1185">Reference proteome</keyword>
<feature type="compositionally biased region" description="Basic residues" evidence="1">
    <location>
        <begin position="321"/>
        <end position="335"/>
    </location>
</feature>
<dbReference type="Pfam" id="PF08313">
    <property type="entry name" value="SCA7"/>
    <property type="match status" value="1"/>
</dbReference>
<feature type="region of interest" description="Disordered" evidence="1">
    <location>
        <begin position="157"/>
        <end position="186"/>
    </location>
</feature>
<protein>
    <recommendedName>
        <fullName evidence="2">SCA7 domain-containing protein</fullName>
    </recommendedName>
</protein>
<sequence length="762" mass="82799">MAKSSRPRKKMDAYFKNLEKNTHCLNHNKKGFSHTKTQDWNIFREFAEEVYEEKKQDNLPAKKSIPAAQLLPRKDVHLEKKDEKEQDNILPKKPIPAAQLLPRKDVSLYGRIPAMEQRVYSKCNNCCRVFNPKDISSHRTCSKMQNPYSSLLLKKKVKSRNGSNNGKKVNSNGNSSSTNIVSPLGISTPSLLDPTKEFEFKKPYTPPPIKASIATTDDSVIIDKGAPASPQLKVSVTKISTPVTISSIPTLSTSSNKSDSKTSSKATASVHHSQRSSGGRHGSKSSSVHSQGNPSSSSGHHASRNSSSSHHSPKNQSSSSSHHRSRSPSRVHHTTKTTVKSSSSHHGNSHHSSSHHSSKSTSSKDTPMDTLPASSSISHHHHSTLSHSSSSNSNSRHKKSSSSSSSSKRSSSGSGSSSNSSSKTSPKNYDPDIHCGVVEGDRGPCMRSITCSNHRLNLRKQVLGRSKDIHQLIAERKAAKENDLKHRTTSRSYTSPNGEAKEILSQNTSYVPVAAKVASTNTNLVVTNSFVPILAKMSSGQTRFSTVSILTKKVGGTQKYMLRTKTVENTEVGAVRTVPVVIMPVTPVSSVVGSVQLVKIGNNLISLVSPQSAPASPARRQIIIPVQNQNSCLKMYKTHPKPVGHPNFGTRKLGGALLLANPLADDQRNDLVSTIDFQLDTVNTERGLSGLNHTNSPNRKGGMKRPATDILATSDSKRHTDINGFMLHADISESAEAPQLQGETTVKTQHELIISLIDKHKF</sequence>
<feature type="compositionally biased region" description="Low complexity" evidence="1">
    <location>
        <begin position="401"/>
        <end position="425"/>
    </location>
</feature>
<proteinExistence type="predicted"/>
<dbReference type="PANTHER" id="PTHR15117:SF24">
    <property type="entry name" value="SCA7 DOMAIN-CONTAINING PROTEIN"/>
    <property type="match status" value="1"/>
</dbReference>
<evidence type="ECO:0000256" key="1">
    <source>
        <dbReference type="SAM" id="MobiDB-lite"/>
    </source>
</evidence>
<feature type="compositionally biased region" description="Low complexity" evidence="1">
    <location>
        <begin position="160"/>
        <end position="177"/>
    </location>
</feature>
<dbReference type="AlphaFoldDB" id="A0A9N9MFT7"/>
<reference evidence="3" key="1">
    <citation type="submission" date="2022-01" db="EMBL/GenBank/DDBJ databases">
        <authorList>
            <person name="King R."/>
        </authorList>
    </citation>
    <scope>NUCLEOTIDE SEQUENCE</scope>
</reference>
<feature type="compositionally biased region" description="Low complexity" evidence="1">
    <location>
        <begin position="247"/>
        <end position="277"/>
    </location>
</feature>
<evidence type="ECO:0000313" key="3">
    <source>
        <dbReference type="EMBL" id="CAG9759386.1"/>
    </source>
</evidence>
<dbReference type="Proteomes" id="UP001152799">
    <property type="component" value="Chromosome 1"/>
</dbReference>
<evidence type="ECO:0000259" key="2">
    <source>
        <dbReference type="PROSITE" id="PS51505"/>
    </source>
</evidence>
<gene>
    <name evidence="3" type="ORF">CEUTPL_LOCUS138</name>
</gene>
<feature type="compositionally biased region" description="Low complexity" evidence="1">
    <location>
        <begin position="336"/>
        <end position="346"/>
    </location>
</feature>
<dbReference type="InterPro" id="IPR013243">
    <property type="entry name" value="SCA7_dom"/>
</dbReference>
<dbReference type="OrthoDB" id="21678at2759"/>
<evidence type="ECO:0000313" key="4">
    <source>
        <dbReference type="Proteomes" id="UP001152799"/>
    </source>
</evidence>